<reference evidence="3 4" key="1">
    <citation type="submission" date="2018-11" db="EMBL/GenBank/DDBJ databases">
        <title>Genome sequencing of Lachnoanaerobaculum orale DSM 24553T.</title>
        <authorList>
            <person name="Kook J.-K."/>
            <person name="Park S.-N."/>
            <person name="Lim Y.K."/>
        </authorList>
    </citation>
    <scope>NUCLEOTIDE SEQUENCE [LARGE SCALE GENOMIC DNA]</scope>
    <source>
        <strain evidence="3 4">DSM 24553</strain>
    </source>
</reference>
<evidence type="ECO:0000313" key="3">
    <source>
        <dbReference type="EMBL" id="RRJ15832.1"/>
    </source>
</evidence>
<dbReference type="PANTHER" id="PTHR31423">
    <property type="entry name" value="YBAK DOMAIN-CONTAINING PROTEIN"/>
    <property type="match status" value="1"/>
</dbReference>
<dbReference type="RefSeq" id="WP_124952614.1">
    <property type="nucleotide sequence ID" value="NZ_RRCM01000001.1"/>
</dbReference>
<evidence type="ECO:0000313" key="4">
    <source>
        <dbReference type="Proteomes" id="UP000276982"/>
    </source>
</evidence>
<comment type="caution">
    <text evidence="3">The sequence shown here is derived from an EMBL/GenBank/DDBJ whole genome shotgun (WGS) entry which is preliminary data.</text>
</comment>
<name>A0A3P3Q3L3_9FIRM</name>
<dbReference type="CDD" id="cd04335">
    <property type="entry name" value="PrdX_deacylase"/>
    <property type="match status" value="1"/>
</dbReference>
<comment type="similarity">
    <text evidence="1">Belongs to the PRORSD1 family.</text>
</comment>
<protein>
    <submittedName>
        <fullName evidence="3">Prolyl-tRNA synthetase associated domain-containing protein</fullName>
    </submittedName>
</protein>
<keyword evidence="4" id="KW-1185">Reference proteome</keyword>
<dbReference type="InterPro" id="IPR036754">
    <property type="entry name" value="YbaK/aa-tRNA-synt-asso_dom_sf"/>
</dbReference>
<gene>
    <name evidence="3" type="ORF">EHW90_01930</name>
</gene>
<organism evidence="3 4">
    <name type="scientific">Lachnoanaerobaculum orale</name>
    <dbReference type="NCBI Taxonomy" id="979627"/>
    <lineage>
        <taxon>Bacteria</taxon>
        <taxon>Bacillati</taxon>
        <taxon>Bacillota</taxon>
        <taxon>Clostridia</taxon>
        <taxon>Lachnospirales</taxon>
        <taxon>Lachnospiraceae</taxon>
        <taxon>Lachnoanaerobaculum</taxon>
    </lineage>
</organism>
<evidence type="ECO:0000256" key="1">
    <source>
        <dbReference type="ARBA" id="ARBA00010201"/>
    </source>
</evidence>
<dbReference type="Gene3D" id="3.90.960.10">
    <property type="entry name" value="YbaK/aminoacyl-tRNA synthetase-associated domain"/>
    <property type="match status" value="1"/>
</dbReference>
<dbReference type="InterPro" id="IPR040285">
    <property type="entry name" value="ProX/PRXD1"/>
</dbReference>
<dbReference type="GO" id="GO:0004812">
    <property type="term" value="F:aminoacyl-tRNA ligase activity"/>
    <property type="evidence" value="ECO:0007669"/>
    <property type="project" value="UniProtKB-KW"/>
</dbReference>
<dbReference type="Proteomes" id="UP000276982">
    <property type="component" value="Unassembled WGS sequence"/>
</dbReference>
<accession>A0A3P3Q3L3</accession>
<dbReference type="SUPFAM" id="SSF55826">
    <property type="entry name" value="YbaK/ProRS associated domain"/>
    <property type="match status" value="1"/>
</dbReference>
<keyword evidence="3" id="KW-0436">Ligase</keyword>
<keyword evidence="3" id="KW-0030">Aminoacyl-tRNA synthetase</keyword>
<dbReference type="Pfam" id="PF04073">
    <property type="entry name" value="tRNA_edit"/>
    <property type="match status" value="1"/>
</dbReference>
<dbReference type="AlphaFoldDB" id="A0A3P3Q3L3"/>
<feature type="domain" description="YbaK/aminoacyl-tRNA synthetase-associated" evidence="2">
    <location>
        <begin position="40"/>
        <end position="164"/>
    </location>
</feature>
<dbReference type="EMBL" id="RRCM01000001">
    <property type="protein sequence ID" value="RRJ15832.1"/>
    <property type="molecule type" value="Genomic_DNA"/>
</dbReference>
<dbReference type="PANTHER" id="PTHR31423:SF3">
    <property type="entry name" value="PROLYL-TRNA SYNTHETASE ASSOCIATED DOMAIN-CONTAINING PROTEIN 1-RELATED"/>
    <property type="match status" value="1"/>
</dbReference>
<evidence type="ECO:0000259" key="2">
    <source>
        <dbReference type="Pfam" id="PF04073"/>
    </source>
</evidence>
<dbReference type="GO" id="GO:0002161">
    <property type="term" value="F:aminoacyl-tRNA deacylase activity"/>
    <property type="evidence" value="ECO:0007669"/>
    <property type="project" value="InterPro"/>
</dbReference>
<dbReference type="InterPro" id="IPR007214">
    <property type="entry name" value="YbaK/aa-tRNA-synth-assoc-dom"/>
</dbReference>
<sequence>MYISKPYKGRPADMENRQEKEKRCYDFLDGIGVEYEVVDHDEASDMEKCKEIEGALGVKICKNIVLCNRQETKFFLFMMPGDKKYVTKDVSKKLEMSRLSFAKENYLKEFLNVTPGSVSVLGLMNDKDDVVKLVIDRDVIKADFIRCHPCVNTSTLKIATDDFLNKVIPALNKEAKIIDNE</sequence>
<proteinExistence type="inferred from homology"/>